<comment type="caution">
    <text evidence="1">The sequence shown here is derived from an EMBL/GenBank/DDBJ whole genome shotgun (WGS) entry which is preliminary data.</text>
</comment>
<gene>
    <name evidence="1" type="ORF">LCGC14_2257700</name>
</gene>
<sequence length="66" mass="7570">MVKMRAVQITQWGEDGIQILFRTLSPVAAFEVDHTERAMPTNVTEFTRLQAVHLYDEFDVTTKKSA</sequence>
<accession>A0A0F9FVP5</accession>
<protein>
    <submittedName>
        <fullName evidence="1">Uncharacterized protein</fullName>
    </submittedName>
</protein>
<reference evidence="1" key="1">
    <citation type="journal article" date="2015" name="Nature">
        <title>Complex archaea that bridge the gap between prokaryotes and eukaryotes.</title>
        <authorList>
            <person name="Spang A."/>
            <person name="Saw J.H."/>
            <person name="Jorgensen S.L."/>
            <person name="Zaremba-Niedzwiedzka K."/>
            <person name="Martijn J."/>
            <person name="Lind A.E."/>
            <person name="van Eijk R."/>
            <person name="Schleper C."/>
            <person name="Guy L."/>
            <person name="Ettema T.J."/>
        </authorList>
    </citation>
    <scope>NUCLEOTIDE SEQUENCE</scope>
</reference>
<dbReference type="EMBL" id="LAZR01030921">
    <property type="protein sequence ID" value="KKL55212.1"/>
    <property type="molecule type" value="Genomic_DNA"/>
</dbReference>
<organism evidence="1">
    <name type="scientific">marine sediment metagenome</name>
    <dbReference type="NCBI Taxonomy" id="412755"/>
    <lineage>
        <taxon>unclassified sequences</taxon>
        <taxon>metagenomes</taxon>
        <taxon>ecological metagenomes</taxon>
    </lineage>
</organism>
<name>A0A0F9FVP5_9ZZZZ</name>
<proteinExistence type="predicted"/>
<evidence type="ECO:0000313" key="1">
    <source>
        <dbReference type="EMBL" id="KKL55212.1"/>
    </source>
</evidence>
<dbReference type="AlphaFoldDB" id="A0A0F9FVP5"/>